<sequence>MATQTPMPTRHRTLKPHIHLPRHLPRHDGARPRGAGPQYAGPQDAERRRVSPRLAVNCLLLGIAYGVYASYIARGGGPATYGQLALALISGALVALLVFGLVHVQHRLMREVRAAAWGVLVGGGMGFLYSLTNHSVLLSSGIGLAIGAATVVVVFYALYTREP</sequence>
<evidence type="ECO:0000313" key="2">
    <source>
        <dbReference type="Proteomes" id="UP001348369"/>
    </source>
</evidence>
<reference evidence="1" key="1">
    <citation type="submission" date="2022-10" db="EMBL/GenBank/DDBJ databases">
        <title>The complete genomes of actinobacterial strains from the NBC collection.</title>
        <authorList>
            <person name="Joergensen T.S."/>
            <person name="Alvarez Arevalo M."/>
            <person name="Sterndorff E.B."/>
            <person name="Faurdal D."/>
            <person name="Vuksanovic O."/>
            <person name="Mourched A.-S."/>
            <person name="Charusanti P."/>
            <person name="Shaw S."/>
            <person name="Blin K."/>
            <person name="Weber T."/>
        </authorList>
    </citation>
    <scope>NUCLEOTIDE SEQUENCE</scope>
    <source>
        <strain evidence="1">NBC 01771</strain>
    </source>
</reference>
<organism evidence="1 2">
    <name type="scientific">Streptomyces scopuliridis</name>
    <dbReference type="NCBI Taxonomy" id="452529"/>
    <lineage>
        <taxon>Bacteria</taxon>
        <taxon>Bacillati</taxon>
        <taxon>Actinomycetota</taxon>
        <taxon>Actinomycetes</taxon>
        <taxon>Kitasatosporales</taxon>
        <taxon>Streptomycetaceae</taxon>
        <taxon>Streptomyces</taxon>
    </lineage>
</organism>
<keyword evidence="2" id="KW-1185">Reference proteome</keyword>
<evidence type="ECO:0000313" key="1">
    <source>
        <dbReference type="EMBL" id="WSB98923.1"/>
    </source>
</evidence>
<protein>
    <submittedName>
        <fullName evidence="1">Uncharacterized protein</fullName>
    </submittedName>
</protein>
<dbReference type="Proteomes" id="UP001348369">
    <property type="component" value="Chromosome"/>
</dbReference>
<dbReference type="EMBL" id="CP109109">
    <property type="protein sequence ID" value="WSB98923.1"/>
    <property type="molecule type" value="Genomic_DNA"/>
</dbReference>
<gene>
    <name evidence="1" type="ORF">OG835_19125</name>
</gene>
<proteinExistence type="predicted"/>
<name>A0ACD4ZL34_9ACTN</name>
<accession>A0ACD4ZL34</accession>